<dbReference type="GO" id="GO:0005829">
    <property type="term" value="C:cytosol"/>
    <property type="evidence" value="ECO:0007669"/>
    <property type="project" value="TreeGrafter"/>
</dbReference>
<evidence type="ECO:0000256" key="1">
    <source>
        <dbReference type="ARBA" id="ARBA00022553"/>
    </source>
</evidence>
<dbReference type="NCBIfam" id="TIGR00229">
    <property type="entry name" value="sensory_box"/>
    <property type="match status" value="1"/>
</dbReference>
<dbReference type="CDD" id="cd00130">
    <property type="entry name" value="PAS"/>
    <property type="match status" value="1"/>
</dbReference>
<dbReference type="OrthoDB" id="9802066at2"/>
<dbReference type="InterPro" id="IPR035965">
    <property type="entry name" value="PAS-like_dom_sf"/>
</dbReference>
<keyword evidence="5" id="KW-0804">Transcription</keyword>
<evidence type="ECO:0000313" key="8">
    <source>
        <dbReference type="EMBL" id="TGG93305.1"/>
    </source>
</evidence>
<dbReference type="Gene3D" id="3.40.50.2300">
    <property type="match status" value="1"/>
</dbReference>
<evidence type="ECO:0000256" key="6">
    <source>
        <dbReference type="PROSITE-ProRule" id="PRU00169"/>
    </source>
</evidence>
<gene>
    <name evidence="8" type="ORF">E4656_09620</name>
</gene>
<reference evidence="8 9" key="1">
    <citation type="submission" date="2019-04" db="EMBL/GenBank/DDBJ databases">
        <title>Natronospirillum operosus gen. nov., sp. nov., a haloalkaliphilic satellite isolated from decaying biomass of laboratory culture of cyanobacterium Geitlerinema sp. and proposal of Natronospirillaceae fam. nov. and Saccharospirillaceae fam. nov.</title>
        <authorList>
            <person name="Kevbrin V."/>
            <person name="Boltyanskaya Y."/>
            <person name="Koziaeva V."/>
            <person name="Grouzdev D.S."/>
            <person name="Park M."/>
            <person name="Cho J."/>
        </authorList>
    </citation>
    <scope>NUCLEOTIDE SEQUENCE [LARGE SCALE GENOMIC DNA]</scope>
    <source>
        <strain evidence="8 9">G-116</strain>
    </source>
</reference>
<dbReference type="SUPFAM" id="SSF52172">
    <property type="entry name" value="CheY-like"/>
    <property type="match status" value="1"/>
</dbReference>
<dbReference type="InterPro" id="IPR013767">
    <property type="entry name" value="PAS_fold"/>
</dbReference>
<accession>A0A4Z0WAB0</accession>
<dbReference type="SMART" id="SM00448">
    <property type="entry name" value="REC"/>
    <property type="match status" value="1"/>
</dbReference>
<keyword evidence="2" id="KW-0902">Two-component regulatory system</keyword>
<evidence type="ECO:0000256" key="3">
    <source>
        <dbReference type="ARBA" id="ARBA00023015"/>
    </source>
</evidence>
<keyword evidence="3" id="KW-0805">Transcription regulation</keyword>
<organism evidence="8 9">
    <name type="scientific">Natronospirillum operosum</name>
    <dbReference type="NCBI Taxonomy" id="2759953"/>
    <lineage>
        <taxon>Bacteria</taxon>
        <taxon>Pseudomonadati</taxon>
        <taxon>Pseudomonadota</taxon>
        <taxon>Gammaproteobacteria</taxon>
        <taxon>Oceanospirillales</taxon>
        <taxon>Natronospirillaceae</taxon>
        <taxon>Natronospirillum</taxon>
    </lineage>
</organism>
<comment type="caution">
    <text evidence="8">The sequence shown here is derived from an EMBL/GenBank/DDBJ whole genome shotgun (WGS) entry which is preliminary data.</text>
</comment>
<dbReference type="GO" id="GO:0000156">
    <property type="term" value="F:phosphorelay response regulator activity"/>
    <property type="evidence" value="ECO:0007669"/>
    <property type="project" value="TreeGrafter"/>
</dbReference>
<dbReference type="Gene3D" id="3.30.450.20">
    <property type="entry name" value="PAS domain"/>
    <property type="match status" value="1"/>
</dbReference>
<dbReference type="PANTHER" id="PTHR48111:SF1">
    <property type="entry name" value="TWO-COMPONENT RESPONSE REGULATOR ORR33"/>
    <property type="match status" value="1"/>
</dbReference>
<dbReference type="GO" id="GO:0000976">
    <property type="term" value="F:transcription cis-regulatory region binding"/>
    <property type="evidence" value="ECO:0007669"/>
    <property type="project" value="TreeGrafter"/>
</dbReference>
<evidence type="ECO:0000256" key="2">
    <source>
        <dbReference type="ARBA" id="ARBA00023012"/>
    </source>
</evidence>
<sequence>MALRQLVNSGSNDYSHFTRGANSTHLSHGTLRIVMDISLSNTPATPEDDVLRQFLRTLSVLYVEDNADIREQLTLFLQRRFGEVLVAQDGAEGLRLFEQGRTPDLVITDVRMPAMDGLTMTGHLRERWGDIPIMVTTAHEETEFLLKAIEIGVDEFVVKPVDTRQMNRALLKIGAHLHACHALAQAQRTLEANEARYRAIFWTAMDAFCVFDWESLNILEINRRHQTLYSHSAEDISGQNIDILFDNVHGTQLRQLIADTASLQEPMIVRHRHSDGTMFPVEMTIGQFNTEDQRCGLMVTRDARERLDNIEEQDSVVDALEITIDALEGMLER</sequence>
<dbReference type="EMBL" id="SRMF01000003">
    <property type="protein sequence ID" value="TGG93305.1"/>
    <property type="molecule type" value="Genomic_DNA"/>
</dbReference>
<dbReference type="Proteomes" id="UP000297475">
    <property type="component" value="Unassembled WGS sequence"/>
</dbReference>
<evidence type="ECO:0000313" key="9">
    <source>
        <dbReference type="Proteomes" id="UP000297475"/>
    </source>
</evidence>
<evidence type="ECO:0000256" key="5">
    <source>
        <dbReference type="ARBA" id="ARBA00023163"/>
    </source>
</evidence>
<keyword evidence="4" id="KW-0238">DNA-binding</keyword>
<name>A0A4Z0WAB0_9GAMM</name>
<dbReference type="GO" id="GO:0032993">
    <property type="term" value="C:protein-DNA complex"/>
    <property type="evidence" value="ECO:0007669"/>
    <property type="project" value="TreeGrafter"/>
</dbReference>
<feature type="modified residue" description="4-aspartylphosphate" evidence="6">
    <location>
        <position position="109"/>
    </location>
</feature>
<dbReference type="CDD" id="cd17536">
    <property type="entry name" value="REC_YesN-like"/>
    <property type="match status" value="1"/>
</dbReference>
<dbReference type="InterPro" id="IPR001789">
    <property type="entry name" value="Sig_transdc_resp-reg_receiver"/>
</dbReference>
<dbReference type="InterPro" id="IPR000014">
    <property type="entry name" value="PAS"/>
</dbReference>
<dbReference type="InterPro" id="IPR039420">
    <property type="entry name" value="WalR-like"/>
</dbReference>
<feature type="domain" description="Response regulatory" evidence="7">
    <location>
        <begin position="59"/>
        <end position="174"/>
    </location>
</feature>
<evidence type="ECO:0000256" key="4">
    <source>
        <dbReference type="ARBA" id="ARBA00023125"/>
    </source>
</evidence>
<evidence type="ECO:0000259" key="7">
    <source>
        <dbReference type="PROSITE" id="PS50110"/>
    </source>
</evidence>
<dbReference type="Pfam" id="PF00072">
    <property type="entry name" value="Response_reg"/>
    <property type="match status" value="1"/>
</dbReference>
<keyword evidence="1 6" id="KW-0597">Phosphoprotein</keyword>
<dbReference type="Pfam" id="PF00989">
    <property type="entry name" value="PAS"/>
    <property type="match status" value="1"/>
</dbReference>
<proteinExistence type="predicted"/>
<dbReference type="InterPro" id="IPR011006">
    <property type="entry name" value="CheY-like_superfamily"/>
</dbReference>
<dbReference type="SUPFAM" id="SSF55785">
    <property type="entry name" value="PYP-like sensor domain (PAS domain)"/>
    <property type="match status" value="1"/>
</dbReference>
<dbReference type="PANTHER" id="PTHR48111">
    <property type="entry name" value="REGULATOR OF RPOS"/>
    <property type="match status" value="1"/>
</dbReference>
<dbReference type="PROSITE" id="PS50110">
    <property type="entry name" value="RESPONSE_REGULATORY"/>
    <property type="match status" value="1"/>
</dbReference>
<protein>
    <submittedName>
        <fullName evidence="8">Response regulator</fullName>
    </submittedName>
</protein>
<keyword evidence="9" id="KW-1185">Reference proteome</keyword>
<dbReference type="GO" id="GO:0006355">
    <property type="term" value="P:regulation of DNA-templated transcription"/>
    <property type="evidence" value="ECO:0007669"/>
    <property type="project" value="InterPro"/>
</dbReference>
<dbReference type="AlphaFoldDB" id="A0A4Z0WAB0"/>